<keyword evidence="4" id="KW-0804">Transcription</keyword>
<name>A0ABS2M523_9ACTN</name>
<dbReference type="RefSeq" id="WP_193668796.1">
    <property type="nucleotide sequence ID" value="NZ_JACDTV010000006.1"/>
</dbReference>
<comment type="similarity">
    <text evidence="1">Belongs to the LysR transcriptional regulatory family.</text>
</comment>
<evidence type="ECO:0000256" key="1">
    <source>
        <dbReference type="ARBA" id="ARBA00009437"/>
    </source>
</evidence>
<dbReference type="Pfam" id="PF00126">
    <property type="entry name" value="HTH_1"/>
    <property type="match status" value="1"/>
</dbReference>
<comment type="caution">
    <text evidence="6">The sequence shown here is derived from an EMBL/GenBank/DDBJ whole genome shotgun (WGS) entry which is preliminary data.</text>
</comment>
<dbReference type="PROSITE" id="PS50931">
    <property type="entry name" value="HTH_LYSR"/>
    <property type="match status" value="1"/>
</dbReference>
<protein>
    <submittedName>
        <fullName evidence="6">DNA-binding transcriptional LysR family regulator</fullName>
    </submittedName>
</protein>
<evidence type="ECO:0000256" key="4">
    <source>
        <dbReference type="ARBA" id="ARBA00023163"/>
    </source>
</evidence>
<dbReference type="Pfam" id="PF03466">
    <property type="entry name" value="LysR_substrate"/>
    <property type="match status" value="1"/>
</dbReference>
<sequence>MTPDLDLDTLRLLVAVSETGSLSAAAARRGISQPAASARVREFESRWRLAVVHRSARGSRMTTDGEAVVSWARGVLHEVDTVRASLEALTTRRRAGVVVAASLTVAESLVPRWLGELHVRRPEVQPVLRVVNSETVADTVRSGQADIGFIESAVLPDGLAHRQVGQDRLVVVVAPQHAWARRRAALSTTELRAARWVLRESGSGTRSTFDAALGQQPDVALEATSTAALAGATAAGVGPGVVSEMSVRAELELGRLVAVPTELDLARPLTCVWRGEERLHEAAGDLLAIAVEAASTGGPGAEVPRTAP</sequence>
<dbReference type="EMBL" id="JAFBBZ010000001">
    <property type="protein sequence ID" value="MBM7506284.1"/>
    <property type="molecule type" value="Genomic_DNA"/>
</dbReference>
<feature type="domain" description="HTH lysR-type" evidence="5">
    <location>
        <begin position="5"/>
        <end position="62"/>
    </location>
</feature>
<dbReference type="InterPro" id="IPR000847">
    <property type="entry name" value="LysR_HTH_N"/>
</dbReference>
<dbReference type="GO" id="GO:0003677">
    <property type="term" value="F:DNA binding"/>
    <property type="evidence" value="ECO:0007669"/>
    <property type="project" value="UniProtKB-KW"/>
</dbReference>
<dbReference type="PANTHER" id="PTHR30126:SF39">
    <property type="entry name" value="HTH-TYPE TRANSCRIPTIONAL REGULATOR CYSL"/>
    <property type="match status" value="1"/>
</dbReference>
<keyword evidence="2" id="KW-0805">Transcription regulation</keyword>
<keyword evidence="3 6" id="KW-0238">DNA-binding</keyword>
<dbReference type="InterPro" id="IPR005119">
    <property type="entry name" value="LysR_subst-bd"/>
</dbReference>
<evidence type="ECO:0000259" key="5">
    <source>
        <dbReference type="PROSITE" id="PS50931"/>
    </source>
</evidence>
<dbReference type="SUPFAM" id="SSF46785">
    <property type="entry name" value="Winged helix' DNA-binding domain"/>
    <property type="match status" value="1"/>
</dbReference>
<evidence type="ECO:0000256" key="3">
    <source>
        <dbReference type="ARBA" id="ARBA00023125"/>
    </source>
</evidence>
<evidence type="ECO:0000256" key="2">
    <source>
        <dbReference type="ARBA" id="ARBA00023015"/>
    </source>
</evidence>
<evidence type="ECO:0000313" key="7">
    <source>
        <dbReference type="Proteomes" id="UP000732378"/>
    </source>
</evidence>
<dbReference type="SUPFAM" id="SSF53850">
    <property type="entry name" value="Periplasmic binding protein-like II"/>
    <property type="match status" value="1"/>
</dbReference>
<evidence type="ECO:0000313" key="6">
    <source>
        <dbReference type="EMBL" id="MBM7506284.1"/>
    </source>
</evidence>
<reference evidence="6 7" key="1">
    <citation type="submission" date="2021-01" db="EMBL/GenBank/DDBJ databases">
        <title>Sequencing the genomes of 1000 actinobacteria strains.</title>
        <authorList>
            <person name="Klenk H.-P."/>
        </authorList>
    </citation>
    <scope>NUCLEOTIDE SEQUENCE [LARGE SCALE GENOMIC DNA]</scope>
    <source>
        <strain evidence="6 7">DSM 18239</strain>
    </source>
</reference>
<accession>A0ABS2M523</accession>
<gene>
    <name evidence="6" type="ORF">JOE61_000098</name>
</gene>
<proteinExistence type="inferred from homology"/>
<dbReference type="Gene3D" id="1.10.10.10">
    <property type="entry name" value="Winged helix-like DNA-binding domain superfamily/Winged helix DNA-binding domain"/>
    <property type="match status" value="1"/>
</dbReference>
<dbReference type="InterPro" id="IPR036388">
    <property type="entry name" value="WH-like_DNA-bd_sf"/>
</dbReference>
<organism evidence="6 7">
    <name type="scientific">Nocardioides salarius</name>
    <dbReference type="NCBI Taxonomy" id="374513"/>
    <lineage>
        <taxon>Bacteria</taxon>
        <taxon>Bacillati</taxon>
        <taxon>Actinomycetota</taxon>
        <taxon>Actinomycetes</taxon>
        <taxon>Propionibacteriales</taxon>
        <taxon>Nocardioidaceae</taxon>
        <taxon>Nocardioides</taxon>
    </lineage>
</organism>
<dbReference type="Proteomes" id="UP000732378">
    <property type="component" value="Unassembled WGS sequence"/>
</dbReference>
<dbReference type="Gene3D" id="3.40.190.10">
    <property type="entry name" value="Periplasmic binding protein-like II"/>
    <property type="match status" value="2"/>
</dbReference>
<dbReference type="InterPro" id="IPR036390">
    <property type="entry name" value="WH_DNA-bd_sf"/>
</dbReference>
<dbReference type="PANTHER" id="PTHR30126">
    <property type="entry name" value="HTH-TYPE TRANSCRIPTIONAL REGULATOR"/>
    <property type="match status" value="1"/>
</dbReference>
<keyword evidence="7" id="KW-1185">Reference proteome</keyword>